<dbReference type="EMBL" id="WIXI01000041">
    <property type="protein sequence ID" value="MQY46543.1"/>
    <property type="molecule type" value="Genomic_DNA"/>
</dbReference>
<dbReference type="PANTHER" id="PTHR44591:SF25">
    <property type="entry name" value="CHEMOTAXIS TWO-COMPONENT RESPONSE REGULATOR"/>
    <property type="match status" value="1"/>
</dbReference>
<name>A0A6A8A612_9HYPH</name>
<sequence>MASLPLSLRCPQKSLPVEIPPHSSQALNVLLAEDDGLIRANTAETLRDLGHSVTEAASGQEAITLAQDSFDLLVTDIGLPDISGQQLVEELRTAGRVFEVILASGHARGTVDIPDGAQLITKPYSPEDLSRVISELFVHRSR</sequence>
<dbReference type="InterPro" id="IPR050595">
    <property type="entry name" value="Bact_response_regulator"/>
</dbReference>
<accession>A0A6A8A612</accession>
<dbReference type="InterPro" id="IPR001789">
    <property type="entry name" value="Sig_transdc_resp-reg_receiver"/>
</dbReference>
<evidence type="ECO:0000256" key="1">
    <source>
        <dbReference type="ARBA" id="ARBA00022553"/>
    </source>
</evidence>
<evidence type="ECO:0000313" key="4">
    <source>
        <dbReference type="EMBL" id="MQY46543.1"/>
    </source>
</evidence>
<dbReference type="Gene3D" id="3.40.50.2300">
    <property type="match status" value="1"/>
</dbReference>
<evidence type="ECO:0000259" key="3">
    <source>
        <dbReference type="PROSITE" id="PS50110"/>
    </source>
</evidence>
<dbReference type="Pfam" id="PF00072">
    <property type="entry name" value="Response_reg"/>
    <property type="match status" value="1"/>
</dbReference>
<keyword evidence="1 2" id="KW-0597">Phosphoprotein</keyword>
<dbReference type="SUPFAM" id="SSF52172">
    <property type="entry name" value="CheY-like"/>
    <property type="match status" value="1"/>
</dbReference>
<feature type="modified residue" description="4-aspartylphosphate" evidence="2">
    <location>
        <position position="76"/>
    </location>
</feature>
<proteinExistence type="predicted"/>
<dbReference type="InterPro" id="IPR011006">
    <property type="entry name" value="CheY-like_superfamily"/>
</dbReference>
<dbReference type="AlphaFoldDB" id="A0A6A8A612"/>
<protein>
    <submittedName>
        <fullName evidence="4">Response regulator</fullName>
    </submittedName>
</protein>
<evidence type="ECO:0000256" key="2">
    <source>
        <dbReference type="PROSITE-ProRule" id="PRU00169"/>
    </source>
</evidence>
<evidence type="ECO:0000313" key="5">
    <source>
        <dbReference type="Proteomes" id="UP000435138"/>
    </source>
</evidence>
<gene>
    <name evidence="4" type="ORF">GAO09_10860</name>
</gene>
<keyword evidence="5" id="KW-1185">Reference proteome</keyword>
<feature type="domain" description="Response regulatory" evidence="3">
    <location>
        <begin position="28"/>
        <end position="137"/>
    </location>
</feature>
<reference evidence="4 5" key="1">
    <citation type="submission" date="2019-11" db="EMBL/GenBank/DDBJ databases">
        <title>Genome analysis of Rhizobacterium cereale a novel genus and species isolated from maize roots in North Spain.</title>
        <authorList>
            <person name="Menendez E."/>
            <person name="Flores-Felix J.D."/>
            <person name="Ramirez-Bahena M.-H."/>
            <person name="Igual J.M."/>
            <person name="Garcia-Fraile P."/>
            <person name="Peix A."/>
            <person name="Velazquez E."/>
        </authorList>
    </citation>
    <scope>NUCLEOTIDE SEQUENCE [LARGE SCALE GENOMIC DNA]</scope>
    <source>
        <strain evidence="4 5">RZME27</strain>
    </source>
</reference>
<dbReference type="PROSITE" id="PS50110">
    <property type="entry name" value="RESPONSE_REGULATORY"/>
    <property type="match status" value="1"/>
</dbReference>
<dbReference type="PANTHER" id="PTHR44591">
    <property type="entry name" value="STRESS RESPONSE REGULATOR PROTEIN 1"/>
    <property type="match status" value="1"/>
</dbReference>
<comment type="caution">
    <text evidence="4">The sequence shown here is derived from an EMBL/GenBank/DDBJ whole genome shotgun (WGS) entry which is preliminary data.</text>
</comment>
<dbReference type="GO" id="GO:0000160">
    <property type="term" value="P:phosphorelay signal transduction system"/>
    <property type="evidence" value="ECO:0007669"/>
    <property type="project" value="InterPro"/>
</dbReference>
<organism evidence="4 5">
    <name type="scientific">Endobacterium cereale</name>
    <dbReference type="NCBI Taxonomy" id="2663029"/>
    <lineage>
        <taxon>Bacteria</taxon>
        <taxon>Pseudomonadati</taxon>
        <taxon>Pseudomonadota</taxon>
        <taxon>Alphaproteobacteria</taxon>
        <taxon>Hyphomicrobiales</taxon>
        <taxon>Rhizobiaceae</taxon>
        <taxon>Endobacterium</taxon>
    </lineage>
</organism>
<dbReference type="SMART" id="SM00448">
    <property type="entry name" value="REC"/>
    <property type="match status" value="1"/>
</dbReference>
<dbReference type="Proteomes" id="UP000435138">
    <property type="component" value="Unassembled WGS sequence"/>
</dbReference>